<accession>A0A448HGE6</accession>
<dbReference type="EMBL" id="LR134350">
    <property type="protein sequence ID" value="VEG27919.1"/>
    <property type="molecule type" value="Genomic_DNA"/>
</dbReference>
<reference evidence="4 5" key="1">
    <citation type="submission" date="2018-12" db="EMBL/GenBank/DDBJ databases">
        <authorList>
            <consortium name="Pathogen Informatics"/>
        </authorList>
    </citation>
    <scope>NUCLEOTIDE SEQUENCE [LARGE SCALE GENOMIC DNA]</scope>
    <source>
        <strain evidence="4 5">NCTC11636</strain>
    </source>
</reference>
<feature type="transmembrane region" description="Helical" evidence="2">
    <location>
        <begin position="290"/>
        <end position="314"/>
    </location>
</feature>
<dbReference type="Pfam" id="PF03703">
    <property type="entry name" value="bPH_2"/>
    <property type="match status" value="2"/>
</dbReference>
<keyword evidence="2" id="KW-0812">Transmembrane</keyword>
<dbReference type="RefSeq" id="WP_237585281.1">
    <property type="nucleotide sequence ID" value="NZ_PISF01000021.1"/>
</dbReference>
<dbReference type="Proteomes" id="UP000266895">
    <property type="component" value="Chromosome"/>
</dbReference>
<dbReference type="InterPro" id="IPR005182">
    <property type="entry name" value="YdbS-like_PH"/>
</dbReference>
<protein>
    <submittedName>
        <fullName evidence="4">Bacterial membrane flanked domain</fullName>
    </submittedName>
</protein>
<evidence type="ECO:0000313" key="5">
    <source>
        <dbReference type="Proteomes" id="UP000266895"/>
    </source>
</evidence>
<dbReference type="PANTHER" id="PTHR34473">
    <property type="entry name" value="UPF0699 TRANSMEMBRANE PROTEIN YDBS"/>
    <property type="match status" value="1"/>
</dbReference>
<gene>
    <name evidence="4" type="ORF">NCTC11636_01234</name>
</gene>
<evidence type="ECO:0000256" key="2">
    <source>
        <dbReference type="SAM" id="Phobius"/>
    </source>
</evidence>
<dbReference type="KEGG" id="ahw:NCTC11636_01234"/>
<dbReference type="PANTHER" id="PTHR34473:SF2">
    <property type="entry name" value="UPF0699 TRANSMEMBRANE PROTEIN YDBT"/>
    <property type="match status" value="1"/>
</dbReference>
<dbReference type="AlphaFoldDB" id="A0A448HGE6"/>
<keyword evidence="2" id="KW-0472">Membrane</keyword>
<evidence type="ECO:0000313" key="4">
    <source>
        <dbReference type="EMBL" id="VEG27919.1"/>
    </source>
</evidence>
<dbReference type="InterPro" id="IPR014529">
    <property type="entry name" value="UCP026631"/>
</dbReference>
<evidence type="ECO:0000256" key="1">
    <source>
        <dbReference type="SAM" id="MobiDB-lite"/>
    </source>
</evidence>
<evidence type="ECO:0000259" key="3">
    <source>
        <dbReference type="Pfam" id="PF03703"/>
    </source>
</evidence>
<dbReference type="PIRSF" id="PIRSF026631">
    <property type="entry name" value="UCP026631"/>
    <property type="match status" value="1"/>
</dbReference>
<feature type="transmembrane region" description="Helical" evidence="2">
    <location>
        <begin position="29"/>
        <end position="48"/>
    </location>
</feature>
<name>A0A448HGE6_9ACTO</name>
<sequence>MSAGQPSTGGGASRMAVPDDLVWHRMHPITPVLTGWKIITAVIAFATVQNVDTVLQVWESVSDTEVSVPLSVVLTAVGGTLGLIALTAVLLALSWRNRSYAVDPDAVYLRWGIAFKQLRTARLPRIQSVDIVHPLLGRLFGLGQLTVEVAGAGDSRVVLGYLRTAQLNALRDRILDLASGAVDAGDDAGRDAPEDTGAPAAGVLEGAPSTDRGRQGRLAASRRAPLGFEDAALGERLRSVESEEHPLYSVKVPVLLGSMLRSPSVVLAVGLVLVLVIGVIVSLVSRDEGLVGAGVLTAVLPALAGPLVLVGMVWSRFNGSWGFRAAATPAGIRLRYGLTSEASVTLPPGRVHAVVLSRPLLWARKDWWRVEATVAGRQEVDSSSSGTTSLNTGNVLLPVGERETALRALWLVVPDLGVPDPDAVLAEAMSGRERREGAGPVDAPGRGFVGPPRRARIFSPLAWRRTGVMLTDTCVILRHGRWWLYTTVVPYERIQSLRTSAGPLARRLGLAKLRLDMVPSLTINAGMARMASLPQEDAAALAEVIAQRALRRRSGERLDRWLARASSEPADPTA</sequence>
<keyword evidence="2" id="KW-1133">Transmembrane helix</keyword>
<proteinExistence type="predicted"/>
<feature type="transmembrane region" description="Helical" evidence="2">
    <location>
        <begin position="265"/>
        <end position="284"/>
    </location>
</feature>
<feature type="domain" description="YdbS-like PH" evidence="3">
    <location>
        <begin position="463"/>
        <end position="543"/>
    </location>
</feature>
<organism evidence="4 5">
    <name type="scientific">Actinomyces howellii</name>
    <dbReference type="NCBI Taxonomy" id="52771"/>
    <lineage>
        <taxon>Bacteria</taxon>
        <taxon>Bacillati</taxon>
        <taxon>Actinomycetota</taxon>
        <taxon>Actinomycetes</taxon>
        <taxon>Actinomycetales</taxon>
        <taxon>Actinomycetaceae</taxon>
        <taxon>Actinomyces</taxon>
    </lineage>
</organism>
<feature type="domain" description="YdbS-like PH" evidence="3">
    <location>
        <begin position="95"/>
        <end position="174"/>
    </location>
</feature>
<keyword evidence="5" id="KW-1185">Reference proteome</keyword>
<feature type="transmembrane region" description="Helical" evidence="2">
    <location>
        <begin position="68"/>
        <end position="93"/>
    </location>
</feature>
<feature type="region of interest" description="Disordered" evidence="1">
    <location>
        <begin position="186"/>
        <end position="218"/>
    </location>
</feature>